<gene>
    <name evidence="1" type="ORF">SH601_05180</name>
</gene>
<protein>
    <submittedName>
        <fullName evidence="1">DNA adenine methylase</fullName>
    </submittedName>
</protein>
<reference evidence="1" key="1">
    <citation type="submission" date="2023-11" db="EMBL/GenBank/DDBJ databases">
        <title>Gracilibacillus pellucida a moderately halophilic bacterium isolated from saline soil in Xinjiang province.</title>
        <authorList>
            <person name="Zhang Z."/>
            <person name="Tan F."/>
            <person name="Wang Y."/>
            <person name="Xia M."/>
        </authorList>
    </citation>
    <scope>NUCLEOTIDE SEQUENCE</scope>
    <source>
        <strain evidence="1">S3-1-1</strain>
    </source>
</reference>
<accession>A0ACC6M3F5</accession>
<keyword evidence="1" id="KW-0489">Methyltransferase</keyword>
<name>A0ACC6M3F5_9BACI</name>
<proteinExistence type="predicted"/>
<evidence type="ECO:0000313" key="2">
    <source>
        <dbReference type="Proteomes" id="UP001277972"/>
    </source>
</evidence>
<keyword evidence="2" id="KW-1185">Reference proteome</keyword>
<keyword evidence="1" id="KW-0808">Transferase</keyword>
<comment type="caution">
    <text evidence="1">The sequence shown here is derived from an EMBL/GenBank/DDBJ whole genome shotgun (WGS) entry which is preliminary data.</text>
</comment>
<organism evidence="1 2">
    <name type="scientific">Gracilibacillus pellucidus</name>
    <dbReference type="NCBI Taxonomy" id="3095368"/>
    <lineage>
        <taxon>Bacteria</taxon>
        <taxon>Bacillati</taxon>
        <taxon>Bacillota</taxon>
        <taxon>Bacilli</taxon>
        <taxon>Bacillales</taxon>
        <taxon>Bacillaceae</taxon>
        <taxon>Gracilibacillus</taxon>
    </lineage>
</organism>
<dbReference type="Proteomes" id="UP001277972">
    <property type="component" value="Unassembled WGS sequence"/>
</dbReference>
<sequence length="314" mass="36375">MTDIEVKAKPFVKWAGGKRQLLSTFDELYPAKLKQGKIKRYVEPFVGGGAVFFDLVSKYDFEEIVLNDVNKILVTTYSVIKNDVDQLIDELESLQTQYFEKDTEERERYYYQIRAEFNELKGAIEFNSEDSDISRTQVLICSYFLFLNKTCFNGLYRENKKGAFNVPFGKYKNPKILDRENLLSIHKVLKKATLKSGDFESLTKYITKDTFVYLDPPYRPLNVTSSFSSYSKGDFNDDEQKRLAKWFREMSRTGAALMLSNSNPKNTNPEDTFFDELYEGFKLYDNIYASRAINSKASKRGAITELVVINEGEE</sequence>
<dbReference type="EMBL" id="JAWZSR010000002">
    <property type="protein sequence ID" value="MDX8045377.1"/>
    <property type="molecule type" value="Genomic_DNA"/>
</dbReference>
<evidence type="ECO:0000313" key="1">
    <source>
        <dbReference type="EMBL" id="MDX8045377.1"/>
    </source>
</evidence>